<sequence>MSQNLLSTIWTDLSTDLGLPGLRWQIIALVLCVAAGWGLARAVRGVIAAREAEKTAIRRLGVESFTRVLWPLLTLLLIVMVKPILARWEGVHLLRLAIPLVGSFALIRLAFYVMRRIFVRGGRVGSFVLLFEKSFALLVWVVVAMHITGLLPDLIAFLDDTVLPLGRHKVSIMTMLQAVLSVGVTLILALWASALLEERLMKLDTMHSSMRAVLSRMSRAILILIALLVSLSMVGIDLTVLSVFGGALGVGLGLGLQKIASSYVSGFVILLERSLAIGDTVIVDKFSGRVSQINTRYTVLRGGDGTDTVVPNEMFVSSVVQNFSLTDSVVQLTARITVDYRTDIDLALRLLEEAALSVERVRTGPDRGPGATLVAFGADGIELQLGFWVNDPEGRGGVLSNVNRAIWRSFQEHKINVPFPQREIRLMDEQYISIKERLNSSQSPAEPDSRP</sequence>
<organism evidence="11 12">
    <name type="scientific">Herminiimonas fonticola</name>
    <dbReference type="NCBI Taxonomy" id="303380"/>
    <lineage>
        <taxon>Bacteria</taxon>
        <taxon>Pseudomonadati</taxon>
        <taxon>Pseudomonadota</taxon>
        <taxon>Betaproteobacteria</taxon>
        <taxon>Burkholderiales</taxon>
        <taxon>Oxalobacteraceae</taxon>
        <taxon>Herminiimonas</taxon>
    </lineage>
</organism>
<evidence type="ECO:0000256" key="7">
    <source>
        <dbReference type="SAM" id="Phobius"/>
    </source>
</evidence>
<dbReference type="PANTHER" id="PTHR30347">
    <property type="entry name" value="POTASSIUM CHANNEL RELATED"/>
    <property type="match status" value="1"/>
</dbReference>
<dbReference type="SUPFAM" id="SSF50182">
    <property type="entry name" value="Sm-like ribonucleoproteins"/>
    <property type="match status" value="1"/>
</dbReference>
<evidence type="ECO:0000259" key="8">
    <source>
        <dbReference type="Pfam" id="PF00924"/>
    </source>
</evidence>
<feature type="domain" description="Mechanosensitive ion channel MscS" evidence="8">
    <location>
        <begin position="259"/>
        <end position="324"/>
    </location>
</feature>
<dbReference type="SUPFAM" id="SSF82861">
    <property type="entry name" value="Mechanosensitive channel protein MscS (YggB), transmembrane region"/>
    <property type="match status" value="1"/>
</dbReference>
<evidence type="ECO:0000256" key="1">
    <source>
        <dbReference type="ARBA" id="ARBA00004651"/>
    </source>
</evidence>
<dbReference type="PANTHER" id="PTHR30347:SF1">
    <property type="entry name" value="MECHANOSENSITIVE CHANNEL MSCK"/>
    <property type="match status" value="1"/>
</dbReference>
<gene>
    <name evidence="11" type="ORF">EV677_1059</name>
</gene>
<evidence type="ECO:0000259" key="10">
    <source>
        <dbReference type="Pfam" id="PF21088"/>
    </source>
</evidence>
<dbReference type="InterPro" id="IPR049278">
    <property type="entry name" value="MS_channel_C"/>
</dbReference>
<protein>
    <submittedName>
        <fullName evidence="11">Mechanosensitive ion channel-like protein</fullName>
    </submittedName>
</protein>
<dbReference type="Pfam" id="PF21088">
    <property type="entry name" value="MS_channel_1st"/>
    <property type="match status" value="1"/>
</dbReference>
<feature type="transmembrane region" description="Helical" evidence="7">
    <location>
        <begin position="135"/>
        <end position="158"/>
    </location>
</feature>
<dbReference type="GO" id="GO:0008381">
    <property type="term" value="F:mechanosensitive monoatomic ion channel activity"/>
    <property type="evidence" value="ECO:0007669"/>
    <property type="project" value="UniProtKB-ARBA"/>
</dbReference>
<evidence type="ECO:0000259" key="9">
    <source>
        <dbReference type="Pfam" id="PF21082"/>
    </source>
</evidence>
<evidence type="ECO:0000256" key="6">
    <source>
        <dbReference type="ARBA" id="ARBA00023136"/>
    </source>
</evidence>
<evidence type="ECO:0000256" key="5">
    <source>
        <dbReference type="ARBA" id="ARBA00022989"/>
    </source>
</evidence>
<dbReference type="InterPro" id="IPR052702">
    <property type="entry name" value="MscS-like_channel"/>
</dbReference>
<feature type="transmembrane region" description="Helical" evidence="7">
    <location>
        <begin position="170"/>
        <end position="196"/>
    </location>
</feature>
<comment type="similarity">
    <text evidence="2">Belongs to the MscS (TC 1.A.23) family.</text>
</comment>
<dbReference type="InterPro" id="IPR049142">
    <property type="entry name" value="MS_channel_1st"/>
</dbReference>
<feature type="transmembrane region" description="Helical" evidence="7">
    <location>
        <begin position="217"/>
        <end position="236"/>
    </location>
</feature>
<keyword evidence="6 7" id="KW-0472">Membrane</keyword>
<dbReference type="AlphaFoldDB" id="A0A4R6GHT7"/>
<name>A0A4R6GHT7_9BURK</name>
<dbReference type="Gene3D" id="2.30.30.60">
    <property type="match status" value="1"/>
</dbReference>
<feature type="domain" description="Mechanosensitive ion channel transmembrane helices 2/3" evidence="10">
    <location>
        <begin position="218"/>
        <end position="257"/>
    </location>
</feature>
<accession>A0A4R6GHT7</accession>
<dbReference type="InterPro" id="IPR011014">
    <property type="entry name" value="MscS_channel_TM-2"/>
</dbReference>
<dbReference type="Gene3D" id="3.30.70.100">
    <property type="match status" value="1"/>
</dbReference>
<dbReference type="Pfam" id="PF21082">
    <property type="entry name" value="MS_channel_3rd"/>
    <property type="match status" value="1"/>
</dbReference>
<comment type="caution">
    <text evidence="11">The sequence shown here is derived from an EMBL/GenBank/DDBJ whole genome shotgun (WGS) entry which is preliminary data.</text>
</comment>
<dbReference type="EMBL" id="SNWF01000004">
    <property type="protein sequence ID" value="TDN94512.1"/>
    <property type="molecule type" value="Genomic_DNA"/>
</dbReference>
<dbReference type="InterPro" id="IPR010920">
    <property type="entry name" value="LSM_dom_sf"/>
</dbReference>
<evidence type="ECO:0000256" key="2">
    <source>
        <dbReference type="ARBA" id="ARBA00008017"/>
    </source>
</evidence>
<feature type="transmembrane region" description="Helical" evidence="7">
    <location>
        <begin position="68"/>
        <end position="86"/>
    </location>
</feature>
<dbReference type="InterPro" id="IPR006685">
    <property type="entry name" value="MscS_channel_2nd"/>
</dbReference>
<proteinExistence type="inferred from homology"/>
<dbReference type="SUPFAM" id="SSF82689">
    <property type="entry name" value="Mechanosensitive channel protein MscS (YggB), C-terminal domain"/>
    <property type="match status" value="1"/>
</dbReference>
<evidence type="ECO:0000256" key="3">
    <source>
        <dbReference type="ARBA" id="ARBA00022475"/>
    </source>
</evidence>
<evidence type="ECO:0000256" key="4">
    <source>
        <dbReference type="ARBA" id="ARBA00022692"/>
    </source>
</evidence>
<dbReference type="OrthoDB" id="9809206at2"/>
<keyword evidence="4 7" id="KW-0812">Transmembrane</keyword>
<dbReference type="Pfam" id="PF00924">
    <property type="entry name" value="MS_channel_2nd"/>
    <property type="match status" value="1"/>
</dbReference>
<dbReference type="InterPro" id="IPR011066">
    <property type="entry name" value="MscS_channel_C_sf"/>
</dbReference>
<feature type="transmembrane region" description="Helical" evidence="7">
    <location>
        <begin position="92"/>
        <end position="114"/>
    </location>
</feature>
<dbReference type="InterPro" id="IPR023408">
    <property type="entry name" value="MscS_beta-dom_sf"/>
</dbReference>
<comment type="subcellular location">
    <subcellularLocation>
        <location evidence="1">Cell membrane</location>
        <topology evidence="1">Multi-pass membrane protein</topology>
    </subcellularLocation>
</comment>
<feature type="transmembrane region" description="Helical" evidence="7">
    <location>
        <begin position="24"/>
        <end position="47"/>
    </location>
</feature>
<keyword evidence="3" id="KW-1003">Cell membrane</keyword>
<feature type="domain" description="Mechanosensitive ion channel MscS C-terminal" evidence="9">
    <location>
        <begin position="334"/>
        <end position="416"/>
    </location>
</feature>
<dbReference type="Gene3D" id="1.10.287.1260">
    <property type="match status" value="1"/>
</dbReference>
<dbReference type="Proteomes" id="UP000294737">
    <property type="component" value="Unassembled WGS sequence"/>
</dbReference>
<keyword evidence="12" id="KW-1185">Reference proteome</keyword>
<dbReference type="GO" id="GO:0005886">
    <property type="term" value="C:plasma membrane"/>
    <property type="evidence" value="ECO:0007669"/>
    <property type="project" value="UniProtKB-SubCell"/>
</dbReference>
<evidence type="ECO:0000313" key="11">
    <source>
        <dbReference type="EMBL" id="TDN94512.1"/>
    </source>
</evidence>
<evidence type="ECO:0000313" key="12">
    <source>
        <dbReference type="Proteomes" id="UP000294737"/>
    </source>
</evidence>
<keyword evidence="5 7" id="KW-1133">Transmembrane helix</keyword>
<dbReference type="RefSeq" id="WP_112991208.1">
    <property type="nucleotide sequence ID" value="NZ_PTLZ01000001.1"/>
</dbReference>
<reference evidence="11 12" key="1">
    <citation type="submission" date="2019-03" db="EMBL/GenBank/DDBJ databases">
        <title>Genomic Encyclopedia of Type Strains, Phase IV (KMG-IV): sequencing the most valuable type-strain genomes for metagenomic binning, comparative biology and taxonomic classification.</title>
        <authorList>
            <person name="Goeker M."/>
        </authorList>
    </citation>
    <scope>NUCLEOTIDE SEQUENCE [LARGE SCALE GENOMIC DNA]</scope>
    <source>
        <strain evidence="11 12">DSM 18555</strain>
    </source>
</reference>